<feature type="compositionally biased region" description="Low complexity" evidence="1">
    <location>
        <begin position="232"/>
        <end position="251"/>
    </location>
</feature>
<evidence type="ECO:0000313" key="2">
    <source>
        <dbReference type="EMBL" id="CAD7198135.1"/>
    </source>
</evidence>
<name>A0A7R8Z8D0_TIMDO</name>
<sequence length="286" mass="31543">MNTVYRIYSSPVASLVLTNSSQQTFDSQHLASVLDIIAVKSQAYVERTGLRACRTQPIERSERSCLSLCFSWRGSVFTTGNEPWTSINQVLDSAGKGRRVAVLLRRVNWGQSDTSCTRGWGGGRPLDIGWLQEDKALEWARTVEWGNREMEKGRRGVGEGRRRHLDEMSRSGLAHQTEEEGPGRVKNQFGKIPLSTPNQEWNLDLPNIGSLFYCESSTLDHVAIEAGDRKQLPPLAGTPTPGAASETSLSASLSKRLAKVYTRCQDKPPSLHPTGIRNSISSSSSV</sequence>
<feature type="region of interest" description="Disordered" evidence="1">
    <location>
        <begin position="152"/>
        <end position="193"/>
    </location>
</feature>
<feature type="region of interest" description="Disordered" evidence="1">
    <location>
        <begin position="263"/>
        <end position="286"/>
    </location>
</feature>
<reference evidence="2" key="1">
    <citation type="submission" date="2020-11" db="EMBL/GenBank/DDBJ databases">
        <authorList>
            <person name="Tran Van P."/>
        </authorList>
    </citation>
    <scope>NUCLEOTIDE SEQUENCE</scope>
</reference>
<feature type="region of interest" description="Disordered" evidence="1">
    <location>
        <begin position="230"/>
        <end position="251"/>
    </location>
</feature>
<organism evidence="2">
    <name type="scientific">Timema douglasi</name>
    <name type="common">Walking stick</name>
    <dbReference type="NCBI Taxonomy" id="61478"/>
    <lineage>
        <taxon>Eukaryota</taxon>
        <taxon>Metazoa</taxon>
        <taxon>Ecdysozoa</taxon>
        <taxon>Arthropoda</taxon>
        <taxon>Hexapoda</taxon>
        <taxon>Insecta</taxon>
        <taxon>Pterygota</taxon>
        <taxon>Neoptera</taxon>
        <taxon>Polyneoptera</taxon>
        <taxon>Phasmatodea</taxon>
        <taxon>Timematodea</taxon>
        <taxon>Timematoidea</taxon>
        <taxon>Timematidae</taxon>
        <taxon>Timema</taxon>
    </lineage>
</organism>
<dbReference type="EMBL" id="OA566018">
    <property type="protein sequence ID" value="CAD7198135.1"/>
    <property type="molecule type" value="Genomic_DNA"/>
</dbReference>
<proteinExistence type="predicted"/>
<dbReference type="AlphaFoldDB" id="A0A7R8Z8D0"/>
<feature type="compositionally biased region" description="Basic and acidic residues" evidence="1">
    <location>
        <begin position="152"/>
        <end position="169"/>
    </location>
</feature>
<protein>
    <submittedName>
        <fullName evidence="2">Uncharacterized protein</fullName>
    </submittedName>
</protein>
<accession>A0A7R8Z8D0</accession>
<evidence type="ECO:0000256" key="1">
    <source>
        <dbReference type="SAM" id="MobiDB-lite"/>
    </source>
</evidence>
<gene>
    <name evidence="2" type="ORF">TDIB3V08_LOCUS4422</name>
</gene>